<name>A0A8J4XMF3_CHIOP</name>
<dbReference type="Proteomes" id="UP000770661">
    <property type="component" value="Unassembled WGS sequence"/>
</dbReference>
<keyword evidence="2" id="KW-1185">Reference proteome</keyword>
<dbReference type="AlphaFoldDB" id="A0A8J4XMF3"/>
<organism evidence="1 2">
    <name type="scientific">Chionoecetes opilio</name>
    <name type="common">Atlantic snow crab</name>
    <name type="synonym">Cancer opilio</name>
    <dbReference type="NCBI Taxonomy" id="41210"/>
    <lineage>
        <taxon>Eukaryota</taxon>
        <taxon>Metazoa</taxon>
        <taxon>Ecdysozoa</taxon>
        <taxon>Arthropoda</taxon>
        <taxon>Crustacea</taxon>
        <taxon>Multicrustacea</taxon>
        <taxon>Malacostraca</taxon>
        <taxon>Eumalacostraca</taxon>
        <taxon>Eucarida</taxon>
        <taxon>Decapoda</taxon>
        <taxon>Pleocyemata</taxon>
        <taxon>Brachyura</taxon>
        <taxon>Eubrachyura</taxon>
        <taxon>Majoidea</taxon>
        <taxon>Majidae</taxon>
        <taxon>Chionoecetes</taxon>
    </lineage>
</organism>
<dbReference type="EMBL" id="JACEEZ010024433">
    <property type="protein sequence ID" value="KAG0710213.1"/>
    <property type="molecule type" value="Genomic_DNA"/>
</dbReference>
<accession>A0A8J4XMF3</accession>
<sequence>MVRGWSADSTIKTSKELLVPRLFLRRTRSQMGRLSAFEMDNWSRPLSRPRPPRDFRSRPLLSLTGADLRLAAPFPPSIFPPGAWPGSGECVGRRTVLAFQGSVGLSGQLCFTERFAALCRRWGTPE</sequence>
<evidence type="ECO:0000313" key="1">
    <source>
        <dbReference type="EMBL" id="KAG0710213.1"/>
    </source>
</evidence>
<gene>
    <name evidence="1" type="ORF">GWK47_023271</name>
</gene>
<comment type="caution">
    <text evidence="1">The sequence shown here is derived from an EMBL/GenBank/DDBJ whole genome shotgun (WGS) entry which is preliminary data.</text>
</comment>
<protein>
    <submittedName>
        <fullName evidence="1">Uncharacterized protein</fullName>
    </submittedName>
</protein>
<evidence type="ECO:0000313" key="2">
    <source>
        <dbReference type="Proteomes" id="UP000770661"/>
    </source>
</evidence>
<proteinExistence type="predicted"/>
<reference evidence="1" key="1">
    <citation type="submission" date="2020-07" db="EMBL/GenBank/DDBJ databases">
        <title>The High-quality genome of the commercially important snow crab, Chionoecetes opilio.</title>
        <authorList>
            <person name="Jeong J.-H."/>
            <person name="Ryu S."/>
        </authorList>
    </citation>
    <scope>NUCLEOTIDE SEQUENCE</scope>
    <source>
        <strain evidence="1">MADBK_172401_WGS</strain>
        <tissue evidence="1">Digestive gland</tissue>
    </source>
</reference>